<evidence type="ECO:0000259" key="1">
    <source>
        <dbReference type="Pfam" id="PF00535"/>
    </source>
</evidence>
<evidence type="ECO:0000313" key="2">
    <source>
        <dbReference type="EMBL" id="MFC5889711.1"/>
    </source>
</evidence>
<dbReference type="RefSeq" id="WP_345327653.1">
    <property type="nucleotide sequence ID" value="NZ_BAAAVH010000010.1"/>
</dbReference>
<sequence>MTERLLSIVTPVYGPSARFLPEAYKSLLDQDLPDGWTWEWLVQEDGDDVGAANHLPTDDPRIRISKSRRGGPQVARTVAFGRSRGSLIKVVDADDLLPAGTLHRDITVLTEHSEVGWTTSRVLDLLEDGSTRGFDMDPPEGVLTSGSVLDHWKQHRRAQVHPATLCARRELVALLGGWLALPASGDTGLLLGLDALSNGWFIPEVGMMYRLHEHQITRHPHHSTGEEWEARMNVMRERAEALHAWIQRN</sequence>
<feature type="domain" description="Glycosyltransferase 2-like" evidence="1">
    <location>
        <begin position="7"/>
        <end position="114"/>
    </location>
</feature>
<comment type="caution">
    <text evidence="2">The sequence shown here is derived from an EMBL/GenBank/DDBJ whole genome shotgun (WGS) entry which is preliminary data.</text>
</comment>
<dbReference type="PANTHER" id="PTHR22916">
    <property type="entry name" value="GLYCOSYLTRANSFERASE"/>
    <property type="match status" value="1"/>
</dbReference>
<gene>
    <name evidence="2" type="ORF">ACFP0N_32565</name>
</gene>
<protein>
    <submittedName>
        <fullName evidence="2">Glycosyltransferase family A protein</fullName>
    </submittedName>
</protein>
<dbReference type="Gene3D" id="3.90.550.10">
    <property type="entry name" value="Spore Coat Polysaccharide Biosynthesis Protein SpsA, Chain A"/>
    <property type="match status" value="1"/>
</dbReference>
<reference evidence="3" key="1">
    <citation type="journal article" date="2019" name="Int. J. Syst. Evol. Microbiol.">
        <title>The Global Catalogue of Microorganisms (GCM) 10K type strain sequencing project: providing services to taxonomists for standard genome sequencing and annotation.</title>
        <authorList>
            <consortium name="The Broad Institute Genomics Platform"/>
            <consortium name="The Broad Institute Genome Sequencing Center for Infectious Disease"/>
            <person name="Wu L."/>
            <person name="Ma J."/>
        </authorList>
    </citation>
    <scope>NUCLEOTIDE SEQUENCE [LARGE SCALE GENOMIC DNA]</scope>
    <source>
        <strain evidence="3">CGMCC 4.1469</strain>
    </source>
</reference>
<dbReference type="CDD" id="cd00761">
    <property type="entry name" value="Glyco_tranf_GTA_type"/>
    <property type="match status" value="1"/>
</dbReference>
<dbReference type="SUPFAM" id="SSF53448">
    <property type="entry name" value="Nucleotide-diphospho-sugar transferases"/>
    <property type="match status" value="1"/>
</dbReference>
<keyword evidence="3" id="KW-1185">Reference proteome</keyword>
<dbReference type="InterPro" id="IPR029044">
    <property type="entry name" value="Nucleotide-diphossugar_trans"/>
</dbReference>
<dbReference type="Pfam" id="PF00535">
    <property type="entry name" value="Glycos_transf_2"/>
    <property type="match status" value="1"/>
</dbReference>
<evidence type="ECO:0000313" key="3">
    <source>
        <dbReference type="Proteomes" id="UP001596067"/>
    </source>
</evidence>
<dbReference type="EMBL" id="JBHSOD010000062">
    <property type="protein sequence ID" value="MFC5889711.1"/>
    <property type="molecule type" value="Genomic_DNA"/>
</dbReference>
<name>A0ABW1F5S4_9ACTN</name>
<dbReference type="PANTHER" id="PTHR22916:SF3">
    <property type="entry name" value="UDP-GLCNAC:BETAGAL BETA-1,3-N-ACETYLGLUCOSAMINYLTRANSFERASE-LIKE PROTEIN 1"/>
    <property type="match status" value="1"/>
</dbReference>
<accession>A0ABW1F5S4</accession>
<proteinExistence type="predicted"/>
<dbReference type="Proteomes" id="UP001596067">
    <property type="component" value="Unassembled WGS sequence"/>
</dbReference>
<organism evidence="2 3">
    <name type="scientific">Kitasatospora aburaviensis</name>
    <dbReference type="NCBI Taxonomy" id="67265"/>
    <lineage>
        <taxon>Bacteria</taxon>
        <taxon>Bacillati</taxon>
        <taxon>Actinomycetota</taxon>
        <taxon>Actinomycetes</taxon>
        <taxon>Kitasatosporales</taxon>
        <taxon>Streptomycetaceae</taxon>
        <taxon>Kitasatospora</taxon>
    </lineage>
</organism>
<dbReference type="InterPro" id="IPR001173">
    <property type="entry name" value="Glyco_trans_2-like"/>
</dbReference>